<keyword evidence="3" id="KW-1185">Reference proteome</keyword>
<dbReference type="Proteomes" id="UP001485043">
    <property type="component" value="Unassembled WGS sequence"/>
</dbReference>
<feature type="non-terminal residue" evidence="2">
    <location>
        <position position="1"/>
    </location>
</feature>
<accession>A0AAW1SMT6</accession>
<protein>
    <submittedName>
        <fullName evidence="2">Uncharacterized protein</fullName>
    </submittedName>
</protein>
<evidence type="ECO:0000313" key="2">
    <source>
        <dbReference type="EMBL" id="KAK9850598.1"/>
    </source>
</evidence>
<feature type="region of interest" description="Disordered" evidence="1">
    <location>
        <begin position="1"/>
        <end position="40"/>
    </location>
</feature>
<feature type="compositionally biased region" description="Polar residues" evidence="1">
    <location>
        <begin position="28"/>
        <end position="40"/>
    </location>
</feature>
<name>A0AAW1SMT6_9CHLO</name>
<organism evidence="2 3">
    <name type="scientific">Apatococcus fuscideae</name>
    <dbReference type="NCBI Taxonomy" id="2026836"/>
    <lineage>
        <taxon>Eukaryota</taxon>
        <taxon>Viridiplantae</taxon>
        <taxon>Chlorophyta</taxon>
        <taxon>core chlorophytes</taxon>
        <taxon>Trebouxiophyceae</taxon>
        <taxon>Chlorellales</taxon>
        <taxon>Chlorellaceae</taxon>
        <taxon>Apatococcus</taxon>
    </lineage>
</organism>
<evidence type="ECO:0000256" key="1">
    <source>
        <dbReference type="SAM" id="MobiDB-lite"/>
    </source>
</evidence>
<proteinExistence type="predicted"/>
<dbReference type="AlphaFoldDB" id="A0AAW1SMT6"/>
<dbReference type="EMBL" id="JALJOV010001284">
    <property type="protein sequence ID" value="KAK9850598.1"/>
    <property type="molecule type" value="Genomic_DNA"/>
</dbReference>
<sequence>EHGGSASTGGGGGNGQSFQGNDGGVRTIRSTASPADIQMS</sequence>
<gene>
    <name evidence="2" type="ORF">WJX84_000729</name>
</gene>
<comment type="caution">
    <text evidence="2">The sequence shown here is derived from an EMBL/GenBank/DDBJ whole genome shotgun (WGS) entry which is preliminary data.</text>
</comment>
<feature type="compositionally biased region" description="Gly residues" evidence="1">
    <location>
        <begin position="1"/>
        <end position="15"/>
    </location>
</feature>
<reference evidence="2 3" key="1">
    <citation type="journal article" date="2024" name="Nat. Commun.">
        <title>Phylogenomics reveals the evolutionary origins of lichenization in chlorophyte algae.</title>
        <authorList>
            <person name="Puginier C."/>
            <person name="Libourel C."/>
            <person name="Otte J."/>
            <person name="Skaloud P."/>
            <person name="Haon M."/>
            <person name="Grisel S."/>
            <person name="Petersen M."/>
            <person name="Berrin J.G."/>
            <person name="Delaux P.M."/>
            <person name="Dal Grande F."/>
            <person name="Keller J."/>
        </authorList>
    </citation>
    <scope>NUCLEOTIDE SEQUENCE [LARGE SCALE GENOMIC DNA]</scope>
    <source>
        <strain evidence="2 3">SAG 2523</strain>
    </source>
</reference>
<evidence type="ECO:0000313" key="3">
    <source>
        <dbReference type="Proteomes" id="UP001485043"/>
    </source>
</evidence>